<evidence type="ECO:0000313" key="3">
    <source>
        <dbReference type="Proteomes" id="UP000078263"/>
    </source>
</evidence>
<protein>
    <recommendedName>
        <fullName evidence="4">GlsB/YeaQ/YmgE family stress response membrane protein</fullName>
    </recommendedName>
</protein>
<keyword evidence="3" id="KW-1185">Reference proteome</keyword>
<dbReference type="Proteomes" id="UP000078263">
    <property type="component" value="Chromosome"/>
</dbReference>
<dbReference type="AlphaFoldDB" id="A0A192D3A1"/>
<name>A0A192D3A1_9SPHN</name>
<feature type="transmembrane region" description="Helical" evidence="1">
    <location>
        <begin position="58"/>
        <end position="78"/>
    </location>
</feature>
<gene>
    <name evidence="2" type="ORF">A9D12_05410</name>
</gene>
<dbReference type="OrthoDB" id="7411036at2"/>
<keyword evidence="1" id="KW-1133">Transmembrane helix</keyword>
<accession>A0A192D3A1</accession>
<sequence length="88" mass="8899">MALLVLIVLGASLGWLASILGRTEAAGDILRQIGLGIVICVIAGVVANEGTMVGSLSLLGLGAGVIATMAALALYHAAMKRRRAGRET</sequence>
<keyword evidence="1" id="KW-0812">Transmembrane</keyword>
<dbReference type="EMBL" id="CP016033">
    <property type="protein sequence ID" value="ANK12476.1"/>
    <property type="molecule type" value="Genomic_DNA"/>
</dbReference>
<evidence type="ECO:0000313" key="2">
    <source>
        <dbReference type="EMBL" id="ANK12476.1"/>
    </source>
</evidence>
<dbReference type="RefSeq" id="WP_068350387.1">
    <property type="nucleotide sequence ID" value="NZ_CP016033.1"/>
</dbReference>
<reference evidence="2 3" key="1">
    <citation type="submission" date="2016-05" db="EMBL/GenBank/DDBJ databases">
        <title>Compelete Genome Sequence of Bacteriochlorophyll-Synthesizing Bacterium Porphyrobacter neustonensis DSM 9434.</title>
        <authorList>
            <person name="Shi X.-L."/>
            <person name="Wu Y.-H."/>
            <person name="Cheng H."/>
            <person name="Xu L."/>
            <person name="Zhang X.-Q."/>
            <person name="Wang C.-S."/>
            <person name="Xu X.-W."/>
        </authorList>
    </citation>
    <scope>NUCLEOTIDE SEQUENCE [LARGE SCALE GENOMIC DNA]</scope>
    <source>
        <strain evidence="2 3">DSM 9434</strain>
    </source>
</reference>
<evidence type="ECO:0008006" key="4">
    <source>
        <dbReference type="Google" id="ProtNLM"/>
    </source>
</evidence>
<proteinExistence type="predicted"/>
<dbReference type="STRING" id="1112.A9D12_05410"/>
<dbReference type="KEGG" id="pns:A9D12_05410"/>
<evidence type="ECO:0000256" key="1">
    <source>
        <dbReference type="SAM" id="Phobius"/>
    </source>
</evidence>
<keyword evidence="1" id="KW-0472">Membrane</keyword>
<organism evidence="2 3">
    <name type="scientific">Erythrobacter neustonensis</name>
    <dbReference type="NCBI Taxonomy" id="1112"/>
    <lineage>
        <taxon>Bacteria</taxon>
        <taxon>Pseudomonadati</taxon>
        <taxon>Pseudomonadota</taxon>
        <taxon>Alphaproteobacteria</taxon>
        <taxon>Sphingomonadales</taxon>
        <taxon>Erythrobacteraceae</taxon>
        <taxon>Erythrobacter/Porphyrobacter group</taxon>
        <taxon>Erythrobacter</taxon>
    </lineage>
</organism>